<dbReference type="Gene3D" id="3.40.30.10">
    <property type="entry name" value="Glutaredoxin"/>
    <property type="match status" value="1"/>
</dbReference>
<evidence type="ECO:0000256" key="1">
    <source>
        <dbReference type="ARBA" id="ARBA00022559"/>
    </source>
</evidence>
<dbReference type="InterPro" id="IPR036249">
    <property type="entry name" value="Thioredoxin-like_sf"/>
</dbReference>
<dbReference type="InterPro" id="IPR013766">
    <property type="entry name" value="Thioredoxin_domain"/>
</dbReference>
<dbReference type="EC" id="1.11.1.27" evidence="6"/>
<evidence type="ECO:0000256" key="5">
    <source>
        <dbReference type="PIRSR" id="PIRSR637944-1"/>
    </source>
</evidence>
<accession>A0A0H5DJF4</accession>
<dbReference type="GeneID" id="78398155"/>
<gene>
    <name evidence="8" type="ORF">NIT7321_03859</name>
</gene>
<evidence type="ECO:0000313" key="8">
    <source>
        <dbReference type="EMBL" id="CRL12975.1"/>
    </source>
</evidence>
<dbReference type="GO" id="GO:0005737">
    <property type="term" value="C:cytoplasm"/>
    <property type="evidence" value="ECO:0007669"/>
    <property type="project" value="TreeGrafter"/>
</dbReference>
<dbReference type="CDD" id="cd03013">
    <property type="entry name" value="PRX5_like"/>
    <property type="match status" value="1"/>
</dbReference>
<proteinExistence type="inferred from homology"/>
<reference evidence="9" key="1">
    <citation type="submission" date="2015-05" db="EMBL/GenBank/DDBJ databases">
        <authorList>
            <person name="Rodrigo-Torres Lidia"/>
            <person name="Arahal R.David."/>
        </authorList>
    </citation>
    <scope>NUCLEOTIDE SEQUENCE [LARGE SCALE GENOMIC DNA]</scope>
    <source>
        <strain evidence="9">CECT 7321</strain>
    </source>
</reference>
<dbReference type="PROSITE" id="PS51352">
    <property type="entry name" value="THIOREDOXIN_2"/>
    <property type="match status" value="1"/>
</dbReference>
<dbReference type="STRING" id="481446.NIT7645_02203"/>
<dbReference type="PANTHER" id="PTHR10430">
    <property type="entry name" value="PEROXIREDOXIN"/>
    <property type="match status" value="1"/>
</dbReference>
<keyword evidence="9" id="KW-1185">Reference proteome</keyword>
<dbReference type="GO" id="GO:0042744">
    <property type="term" value="P:hydrogen peroxide catabolic process"/>
    <property type="evidence" value="ECO:0007669"/>
    <property type="project" value="TreeGrafter"/>
</dbReference>
<keyword evidence="2 6" id="KW-0049">Antioxidant</keyword>
<dbReference type="FunFam" id="3.40.30.10:FF:000020">
    <property type="entry name" value="Peroxiredoxin"/>
    <property type="match status" value="1"/>
</dbReference>
<feature type="active site" description="Cysteine sulfenic acid (-SOH) intermediate" evidence="5">
    <location>
        <position position="48"/>
    </location>
</feature>
<dbReference type="EMBL" id="CVRL01000046">
    <property type="protein sequence ID" value="CRL12975.1"/>
    <property type="molecule type" value="Genomic_DNA"/>
</dbReference>
<evidence type="ECO:0000259" key="7">
    <source>
        <dbReference type="PROSITE" id="PS51352"/>
    </source>
</evidence>
<dbReference type="PANTHER" id="PTHR10430:SF16">
    <property type="entry name" value="PEROXIREDOXIN-5, MITOCHONDRIAL"/>
    <property type="match status" value="1"/>
</dbReference>
<name>A0A0H5DJF4_9RHOB</name>
<dbReference type="GO" id="GO:0034599">
    <property type="term" value="P:cellular response to oxidative stress"/>
    <property type="evidence" value="ECO:0007669"/>
    <property type="project" value="InterPro"/>
</dbReference>
<protein>
    <recommendedName>
        <fullName evidence="6">Glutathione-dependent peroxiredoxin</fullName>
        <ecNumber evidence="6">1.11.1.27</ecNumber>
    </recommendedName>
</protein>
<sequence length="162" mass="16715">MISVGETLPEATLTRMGAEGPEQVNMADLTKGRTVAIFAVPGAFTPTCHSAHVPSFIRSKDALAAKGVDEIICIAANDPFVMKAWAEATGADAAGITMLSDAECGFTDAIGMRLDAPAVGLVGRSLRYAMLVKDGEVAIMNAEENPGQCELSAGEGLLDAMG</sequence>
<evidence type="ECO:0000256" key="3">
    <source>
        <dbReference type="ARBA" id="ARBA00023002"/>
    </source>
</evidence>
<evidence type="ECO:0000256" key="2">
    <source>
        <dbReference type="ARBA" id="ARBA00022862"/>
    </source>
</evidence>
<keyword evidence="3 6" id="KW-0560">Oxidoreductase</keyword>
<dbReference type="SUPFAM" id="SSF52833">
    <property type="entry name" value="Thioredoxin-like"/>
    <property type="match status" value="1"/>
</dbReference>
<feature type="domain" description="Thioredoxin" evidence="7">
    <location>
        <begin position="2"/>
        <end position="162"/>
    </location>
</feature>
<evidence type="ECO:0000256" key="4">
    <source>
        <dbReference type="ARBA" id="ARBA00023284"/>
    </source>
</evidence>
<comment type="similarity">
    <text evidence="6">Belongs to the peroxiredoxin family. Prx5 subfamily.</text>
</comment>
<comment type="function">
    <text evidence="6">Thiol-specific peroxidase that catalyzes the reduction of hydrogen peroxide and organic hydroperoxides to water and alcohols, respectively. Plays a role in cell protection against oxidative stress by detoxifying peroxides.</text>
</comment>
<evidence type="ECO:0000313" key="9">
    <source>
        <dbReference type="Proteomes" id="UP000043764"/>
    </source>
</evidence>
<dbReference type="Proteomes" id="UP000043764">
    <property type="component" value="Unassembled WGS sequence"/>
</dbReference>
<dbReference type="Pfam" id="PF08534">
    <property type="entry name" value="Redoxin"/>
    <property type="match status" value="1"/>
</dbReference>
<dbReference type="GO" id="GO:0008379">
    <property type="term" value="F:thioredoxin peroxidase activity"/>
    <property type="evidence" value="ECO:0007669"/>
    <property type="project" value="InterPro"/>
</dbReference>
<organism evidence="8 9">
    <name type="scientific">Phaeobacter italicus</name>
    <dbReference type="NCBI Taxonomy" id="481446"/>
    <lineage>
        <taxon>Bacteria</taxon>
        <taxon>Pseudomonadati</taxon>
        <taxon>Pseudomonadota</taxon>
        <taxon>Alphaproteobacteria</taxon>
        <taxon>Rhodobacterales</taxon>
        <taxon>Roseobacteraceae</taxon>
        <taxon>Phaeobacter</taxon>
    </lineage>
</organism>
<keyword evidence="1 6" id="KW-0575">Peroxidase</keyword>
<keyword evidence="4 6" id="KW-0676">Redox-active center</keyword>
<dbReference type="RefSeq" id="WP_046211920.1">
    <property type="nucleotide sequence ID" value="NZ_BSKQ01000001.1"/>
</dbReference>
<dbReference type="AlphaFoldDB" id="A0A0H5DJF4"/>
<comment type="catalytic activity">
    <reaction evidence="6">
        <text>a hydroperoxide + 2 glutathione = an alcohol + glutathione disulfide + H2O</text>
        <dbReference type="Rhea" id="RHEA:62632"/>
        <dbReference type="ChEBI" id="CHEBI:15377"/>
        <dbReference type="ChEBI" id="CHEBI:30879"/>
        <dbReference type="ChEBI" id="CHEBI:35924"/>
        <dbReference type="ChEBI" id="CHEBI:57925"/>
        <dbReference type="ChEBI" id="CHEBI:58297"/>
        <dbReference type="EC" id="1.11.1.27"/>
    </reaction>
</comment>
<dbReference type="GO" id="GO:0045454">
    <property type="term" value="P:cell redox homeostasis"/>
    <property type="evidence" value="ECO:0007669"/>
    <property type="project" value="TreeGrafter"/>
</dbReference>
<evidence type="ECO:0000256" key="6">
    <source>
        <dbReference type="RuleBase" id="RU366011"/>
    </source>
</evidence>
<dbReference type="InterPro" id="IPR013740">
    <property type="entry name" value="Redoxin"/>
</dbReference>
<dbReference type="InterPro" id="IPR037944">
    <property type="entry name" value="PRX5-like"/>
</dbReference>